<dbReference type="CDD" id="cd05379">
    <property type="entry name" value="CAP_bacterial"/>
    <property type="match status" value="1"/>
</dbReference>
<dbReference type="SUPFAM" id="SSF55797">
    <property type="entry name" value="PR-1-like"/>
    <property type="match status" value="1"/>
</dbReference>
<dbReference type="Pfam" id="PF00188">
    <property type="entry name" value="CAP"/>
    <property type="match status" value="1"/>
</dbReference>
<protein>
    <submittedName>
        <fullName evidence="4">Uncharacterized protein YkwD</fullName>
    </submittedName>
</protein>
<proteinExistence type="predicted"/>
<sequence length="278" mass="27831">MTPPVTMSAAQQFRYTLAAGATAVVIGVGFTVAGFRSDDSGTTAERASADAPLVTEPPAPGGTGTGADLLLGEGAGGDATPTAAASATAGGAAPTTAPAIAAATTPATRRATPQKPTATKRRTTPPATKPAAGKPPATDGTILDRVLAHINAARGDEGLPALSLDAQLSKAAAIHNGLMTGGCELNHQCPGESGIGDRFSAQGVRWSSAGENIGFRSAGSTDAAIVAAADRITDDMLAEVPPEDGHRRNLLSKNFDRIGLSVVRDGEGIVWVTQDFVG</sequence>
<dbReference type="EMBL" id="RJKL01000001">
    <property type="protein sequence ID" value="ROP33367.1"/>
    <property type="molecule type" value="Genomic_DNA"/>
</dbReference>
<keyword evidence="2" id="KW-0472">Membrane</keyword>
<name>A0A3N1GT03_9ACTN</name>
<dbReference type="InterPro" id="IPR035940">
    <property type="entry name" value="CAP_sf"/>
</dbReference>
<dbReference type="InterPro" id="IPR014044">
    <property type="entry name" value="CAP_dom"/>
</dbReference>
<reference evidence="4 5" key="1">
    <citation type="submission" date="2018-11" db="EMBL/GenBank/DDBJ databases">
        <title>Sequencing the genomes of 1000 actinobacteria strains.</title>
        <authorList>
            <person name="Klenk H.-P."/>
        </authorList>
    </citation>
    <scope>NUCLEOTIDE SEQUENCE [LARGE SCALE GENOMIC DNA]</scope>
    <source>
        <strain evidence="4 5">DSM 43634</strain>
    </source>
</reference>
<evidence type="ECO:0000256" key="2">
    <source>
        <dbReference type="SAM" id="Phobius"/>
    </source>
</evidence>
<organism evidence="4 5">
    <name type="scientific">Couchioplanes caeruleus</name>
    <dbReference type="NCBI Taxonomy" id="56438"/>
    <lineage>
        <taxon>Bacteria</taxon>
        <taxon>Bacillati</taxon>
        <taxon>Actinomycetota</taxon>
        <taxon>Actinomycetes</taxon>
        <taxon>Micromonosporales</taxon>
        <taxon>Micromonosporaceae</taxon>
        <taxon>Couchioplanes</taxon>
    </lineage>
</organism>
<keyword evidence="2" id="KW-1133">Transmembrane helix</keyword>
<accession>A0A3N1GT03</accession>
<feature type="compositionally biased region" description="Low complexity" evidence="1">
    <location>
        <begin position="124"/>
        <end position="138"/>
    </location>
</feature>
<dbReference type="AlphaFoldDB" id="A0A3N1GT03"/>
<feature type="domain" description="SCP" evidence="3">
    <location>
        <begin position="147"/>
        <end position="276"/>
    </location>
</feature>
<gene>
    <name evidence="4" type="ORF">EDD30_6341</name>
</gene>
<feature type="transmembrane region" description="Helical" evidence="2">
    <location>
        <begin position="12"/>
        <end position="35"/>
    </location>
</feature>
<evidence type="ECO:0000259" key="3">
    <source>
        <dbReference type="Pfam" id="PF00188"/>
    </source>
</evidence>
<dbReference type="PANTHER" id="PTHR31157">
    <property type="entry name" value="SCP DOMAIN-CONTAINING PROTEIN"/>
    <property type="match status" value="1"/>
</dbReference>
<dbReference type="PANTHER" id="PTHR31157:SF1">
    <property type="entry name" value="SCP DOMAIN-CONTAINING PROTEIN"/>
    <property type="match status" value="1"/>
</dbReference>
<dbReference type="Proteomes" id="UP000271683">
    <property type="component" value="Unassembled WGS sequence"/>
</dbReference>
<evidence type="ECO:0000313" key="5">
    <source>
        <dbReference type="Proteomes" id="UP000271683"/>
    </source>
</evidence>
<comment type="caution">
    <text evidence="4">The sequence shown here is derived from an EMBL/GenBank/DDBJ whole genome shotgun (WGS) entry which is preliminary data.</text>
</comment>
<feature type="compositionally biased region" description="Low complexity" evidence="1">
    <location>
        <begin position="66"/>
        <end position="117"/>
    </location>
</feature>
<evidence type="ECO:0000256" key="1">
    <source>
        <dbReference type="SAM" id="MobiDB-lite"/>
    </source>
</evidence>
<keyword evidence="2" id="KW-0812">Transmembrane</keyword>
<dbReference type="Gene3D" id="3.40.33.10">
    <property type="entry name" value="CAP"/>
    <property type="match status" value="1"/>
</dbReference>
<feature type="region of interest" description="Disordered" evidence="1">
    <location>
        <begin position="35"/>
        <end position="139"/>
    </location>
</feature>
<evidence type="ECO:0000313" key="4">
    <source>
        <dbReference type="EMBL" id="ROP33367.1"/>
    </source>
</evidence>